<gene>
    <name evidence="2" type="ORF">GCM10010218_13460</name>
</gene>
<feature type="compositionally biased region" description="Polar residues" evidence="1">
    <location>
        <begin position="1"/>
        <end position="11"/>
    </location>
</feature>
<proteinExistence type="predicted"/>
<reference evidence="2" key="2">
    <citation type="submission" date="2020-09" db="EMBL/GenBank/DDBJ databases">
        <authorList>
            <person name="Sun Q."/>
            <person name="Ohkuma M."/>
        </authorList>
    </citation>
    <scope>NUCLEOTIDE SEQUENCE</scope>
    <source>
        <strain evidence="2">JCM 4059</strain>
    </source>
</reference>
<dbReference type="EMBL" id="BNBD01000002">
    <property type="protein sequence ID" value="GHF33673.1"/>
    <property type="molecule type" value="Genomic_DNA"/>
</dbReference>
<evidence type="ECO:0000313" key="3">
    <source>
        <dbReference type="Proteomes" id="UP000638313"/>
    </source>
</evidence>
<sequence length="76" mass="8282">MHGMTTKNLTKTAAPEAPADEVNTVHVTSAFGAGMETITLSHHLNIEGTSYLPGAKIRVPSDYARRLRRQGYVSRT</sequence>
<comment type="caution">
    <text evidence="2">The sequence shown here is derived from an EMBL/GenBank/DDBJ whole genome shotgun (WGS) entry which is preliminary data.</text>
</comment>
<organism evidence="2 3">
    <name type="scientific">Streptomyces mashuensis</name>
    <dbReference type="NCBI Taxonomy" id="33904"/>
    <lineage>
        <taxon>Bacteria</taxon>
        <taxon>Bacillati</taxon>
        <taxon>Actinomycetota</taxon>
        <taxon>Actinomycetes</taxon>
        <taxon>Kitasatosporales</taxon>
        <taxon>Streptomycetaceae</taxon>
        <taxon>Streptomyces</taxon>
    </lineage>
</organism>
<reference evidence="2" key="1">
    <citation type="journal article" date="2014" name="Int. J. Syst. Evol. Microbiol.">
        <title>Complete genome sequence of Corynebacterium casei LMG S-19264T (=DSM 44701T), isolated from a smear-ripened cheese.</title>
        <authorList>
            <consortium name="US DOE Joint Genome Institute (JGI-PGF)"/>
            <person name="Walter F."/>
            <person name="Albersmeier A."/>
            <person name="Kalinowski J."/>
            <person name="Ruckert C."/>
        </authorList>
    </citation>
    <scope>NUCLEOTIDE SEQUENCE</scope>
    <source>
        <strain evidence="2">JCM 4059</strain>
    </source>
</reference>
<feature type="region of interest" description="Disordered" evidence="1">
    <location>
        <begin position="1"/>
        <end position="21"/>
    </location>
</feature>
<evidence type="ECO:0000313" key="2">
    <source>
        <dbReference type="EMBL" id="GHF33673.1"/>
    </source>
</evidence>
<name>A0A919AZP3_9ACTN</name>
<keyword evidence="3" id="KW-1185">Reference proteome</keyword>
<dbReference type="Proteomes" id="UP000638313">
    <property type="component" value="Unassembled WGS sequence"/>
</dbReference>
<dbReference type="AlphaFoldDB" id="A0A919AZP3"/>
<accession>A0A919AZP3</accession>
<evidence type="ECO:0000256" key="1">
    <source>
        <dbReference type="SAM" id="MobiDB-lite"/>
    </source>
</evidence>
<protein>
    <submittedName>
        <fullName evidence="2">Uncharacterized protein</fullName>
    </submittedName>
</protein>